<comment type="caution">
    <text evidence="4">The sequence shown here is derived from an EMBL/GenBank/DDBJ whole genome shotgun (WGS) entry which is preliminary data.</text>
</comment>
<keyword evidence="5" id="KW-1185">Reference proteome</keyword>
<dbReference type="EMBL" id="BKZQ01000031">
    <property type="protein sequence ID" value="GER70938.1"/>
    <property type="molecule type" value="Genomic_DNA"/>
</dbReference>
<feature type="chain" id="PRO_5023847863" description="Preprotein translocase subunit Tim44" evidence="3">
    <location>
        <begin position="26"/>
        <end position="149"/>
    </location>
</feature>
<keyword evidence="2" id="KW-0812">Transmembrane</keyword>
<feature type="region of interest" description="Disordered" evidence="1">
    <location>
        <begin position="39"/>
        <end position="76"/>
    </location>
</feature>
<evidence type="ECO:0008006" key="6">
    <source>
        <dbReference type="Google" id="ProtNLM"/>
    </source>
</evidence>
<evidence type="ECO:0000313" key="4">
    <source>
        <dbReference type="EMBL" id="GER70938.1"/>
    </source>
</evidence>
<keyword evidence="2" id="KW-0472">Membrane</keyword>
<organism evidence="4 5">
    <name type="scientific">Weizmannia acidilactici</name>
    <dbReference type="NCBI Taxonomy" id="2607726"/>
    <lineage>
        <taxon>Bacteria</taxon>
        <taxon>Bacillati</taxon>
        <taxon>Bacillota</taxon>
        <taxon>Bacilli</taxon>
        <taxon>Bacillales</taxon>
        <taxon>Bacillaceae</taxon>
        <taxon>Heyndrickxia</taxon>
    </lineage>
</organism>
<dbReference type="RefSeq" id="WP_151697990.1">
    <property type="nucleotide sequence ID" value="NZ_BKZP01000032.1"/>
</dbReference>
<name>A0A5J4JK58_9BACI</name>
<sequence>MKKFFMLLMSLTLVFSVVGLNFSHAVDAKGYRSVKRSYQSVPKTTTPSTKQNSQYQSKTNQNTTSIFGNKSNTASSSSKGSFVKGLLLGGLGGMLFGSMFSHLGGLGMALTAMVNILILIALVLIVIKLFQSVFNNRKKDREVYERWKN</sequence>
<dbReference type="Proteomes" id="UP000391919">
    <property type="component" value="Unassembled WGS sequence"/>
</dbReference>
<protein>
    <recommendedName>
        <fullName evidence="6">Preprotein translocase subunit Tim44</fullName>
    </recommendedName>
</protein>
<keyword evidence="3" id="KW-0732">Signal</keyword>
<keyword evidence="2" id="KW-1133">Transmembrane helix</keyword>
<gene>
    <name evidence="4" type="ORF">BpJC7_22410</name>
</gene>
<feature type="transmembrane region" description="Helical" evidence="2">
    <location>
        <begin position="103"/>
        <end position="130"/>
    </location>
</feature>
<reference evidence="4 5" key="1">
    <citation type="submission" date="2019-09" db="EMBL/GenBank/DDBJ databases">
        <title>Draft genome sequence of Bacillus sp. JC-7.</title>
        <authorList>
            <person name="Tanaka N."/>
            <person name="Shiwa Y."/>
            <person name="Fujita N."/>
            <person name="Tanasupawat S."/>
        </authorList>
    </citation>
    <scope>NUCLEOTIDE SEQUENCE [LARGE SCALE GENOMIC DNA]</scope>
    <source>
        <strain evidence="4 5">JC-7</strain>
    </source>
</reference>
<evidence type="ECO:0000256" key="3">
    <source>
        <dbReference type="SAM" id="SignalP"/>
    </source>
</evidence>
<accession>A0A5J4JK58</accession>
<evidence type="ECO:0000256" key="2">
    <source>
        <dbReference type="SAM" id="Phobius"/>
    </source>
</evidence>
<evidence type="ECO:0000256" key="1">
    <source>
        <dbReference type="SAM" id="MobiDB-lite"/>
    </source>
</evidence>
<feature type="signal peptide" evidence="3">
    <location>
        <begin position="1"/>
        <end position="25"/>
    </location>
</feature>
<evidence type="ECO:0000313" key="5">
    <source>
        <dbReference type="Proteomes" id="UP000391919"/>
    </source>
</evidence>
<dbReference type="AlphaFoldDB" id="A0A5J4JK58"/>
<feature type="compositionally biased region" description="Polar residues" evidence="1">
    <location>
        <begin position="39"/>
        <end position="67"/>
    </location>
</feature>
<proteinExistence type="predicted"/>